<evidence type="ECO:0000256" key="4">
    <source>
        <dbReference type="ARBA" id="ARBA00022989"/>
    </source>
</evidence>
<feature type="transmembrane region" description="Helical" evidence="7">
    <location>
        <begin position="405"/>
        <end position="430"/>
    </location>
</feature>
<comment type="similarity">
    <text evidence="2">Belongs to the major facilitator superfamily. Sugar transporter (TC 2.A.1.1) family.</text>
</comment>
<feature type="transmembrane region" description="Helical" evidence="7">
    <location>
        <begin position="371"/>
        <end position="393"/>
    </location>
</feature>
<dbReference type="Pfam" id="PF00083">
    <property type="entry name" value="Sugar_tr"/>
    <property type="match status" value="1"/>
</dbReference>
<feature type="transmembrane region" description="Helical" evidence="7">
    <location>
        <begin position="156"/>
        <end position="175"/>
    </location>
</feature>
<dbReference type="InParanoid" id="A0A1Y2EI95"/>
<feature type="transmembrane region" description="Helical" evidence="7">
    <location>
        <begin position="71"/>
        <end position="91"/>
    </location>
</feature>
<feature type="region of interest" description="Disordered" evidence="6">
    <location>
        <begin position="498"/>
        <end position="528"/>
    </location>
</feature>
<evidence type="ECO:0000256" key="7">
    <source>
        <dbReference type="SAM" id="Phobius"/>
    </source>
</evidence>
<feature type="transmembrane region" description="Helical" evidence="7">
    <location>
        <begin position="339"/>
        <end position="359"/>
    </location>
</feature>
<feature type="transmembrane region" description="Helical" evidence="7">
    <location>
        <begin position="31"/>
        <end position="51"/>
    </location>
</feature>
<dbReference type="InterPro" id="IPR050360">
    <property type="entry name" value="MFS_Sugar_Transporters"/>
</dbReference>
<dbReference type="SUPFAM" id="SSF103473">
    <property type="entry name" value="MFS general substrate transporter"/>
    <property type="match status" value="1"/>
</dbReference>
<dbReference type="OrthoDB" id="6133115at2759"/>
<accession>A0A1Y2EI95</accession>
<feature type="transmembrane region" description="Helical" evidence="7">
    <location>
        <begin position="122"/>
        <end position="144"/>
    </location>
</feature>
<comment type="subcellular location">
    <subcellularLocation>
        <location evidence="1">Membrane</location>
        <topology evidence="1">Multi-pass membrane protein</topology>
    </subcellularLocation>
</comment>
<dbReference type="STRING" id="1141098.A0A1Y2EI95"/>
<dbReference type="PROSITE" id="PS50850">
    <property type="entry name" value="MFS"/>
    <property type="match status" value="1"/>
</dbReference>
<dbReference type="InterPro" id="IPR005828">
    <property type="entry name" value="MFS_sugar_transport-like"/>
</dbReference>
<feature type="transmembrane region" description="Helical" evidence="7">
    <location>
        <begin position="98"/>
        <end position="116"/>
    </location>
</feature>
<dbReference type="GeneID" id="63778858"/>
<keyword evidence="3 7" id="KW-0812">Transmembrane</keyword>
<feature type="transmembrane region" description="Helical" evidence="7">
    <location>
        <begin position="442"/>
        <end position="460"/>
    </location>
</feature>
<dbReference type="InterPro" id="IPR005829">
    <property type="entry name" value="Sugar_transporter_CS"/>
</dbReference>
<evidence type="ECO:0000313" key="9">
    <source>
        <dbReference type="EMBL" id="ORY70515.1"/>
    </source>
</evidence>
<evidence type="ECO:0000256" key="1">
    <source>
        <dbReference type="ARBA" id="ARBA00004141"/>
    </source>
</evidence>
<evidence type="ECO:0000313" key="10">
    <source>
        <dbReference type="Proteomes" id="UP000193689"/>
    </source>
</evidence>
<dbReference type="PANTHER" id="PTHR48022">
    <property type="entry name" value="PLASTIDIC GLUCOSE TRANSPORTER 4"/>
    <property type="match status" value="1"/>
</dbReference>
<keyword evidence="4 7" id="KW-1133">Transmembrane helix</keyword>
<evidence type="ECO:0000256" key="3">
    <source>
        <dbReference type="ARBA" id="ARBA00022692"/>
    </source>
</evidence>
<dbReference type="InterPro" id="IPR020846">
    <property type="entry name" value="MFS_dom"/>
</dbReference>
<feature type="transmembrane region" description="Helical" evidence="7">
    <location>
        <begin position="276"/>
        <end position="301"/>
    </location>
</feature>
<dbReference type="GO" id="GO:0005351">
    <property type="term" value="F:carbohydrate:proton symporter activity"/>
    <property type="evidence" value="ECO:0007669"/>
    <property type="project" value="TreeGrafter"/>
</dbReference>
<keyword evidence="5 7" id="KW-0472">Membrane</keyword>
<dbReference type="PROSITE" id="PS00217">
    <property type="entry name" value="SUGAR_TRANSPORT_2"/>
    <property type="match status" value="1"/>
</dbReference>
<sequence length="528" mass="57989">MATNNQQELGLKAHRKGLFAMSLASLASFQYGVDFGIIGGLQAMIPFLQVFGVKDPSTAIGYNIPHDRQQLIASLMILGAFVASMAAGFTSRYVGRKMSLWIACFGVFVSTVIMQATTSIGALYAGRLIIGLANGMLMTHAQLYIQEILPGKYRGLGISAFSWWVTVGSFVGTIVDNYTASIPSRNAYIVPLGIVHVVPGILFIGLFFIPESPRWLASLGKMDEAEKSLLWLRPKTWSVSEELAEMETALAAEALIQSSVGFLDLFKNPIDRRRTVVSVLVLTTQAASGAMFIISYGTYFFQMANVGDAFQNSVILNAVGVFALLLNSFLVTRIGYRRVMMMNGLGLCGLSQLIIAIVYTVQPGTATTGKVVVGISVIYIVAYNGMISSYAWVSGGELSSQRLRSYTFGMATAIGFFGAWLTTFTAPYFINPDSLNWGPRYGYIWAPSCWIAMTWVYFYLPEVKDRSLEEIDEMFEARLPARKFRGYRCTGTHTVLEKSHEKPEASHDEGKATVPAITEKVDQDHAVE</sequence>
<dbReference type="AlphaFoldDB" id="A0A1Y2EI95"/>
<dbReference type="Proteomes" id="UP000193689">
    <property type="component" value="Unassembled WGS sequence"/>
</dbReference>
<reference evidence="9 10" key="1">
    <citation type="submission" date="2016-07" db="EMBL/GenBank/DDBJ databases">
        <title>Pervasive Adenine N6-methylation of Active Genes in Fungi.</title>
        <authorList>
            <consortium name="DOE Joint Genome Institute"/>
            <person name="Mondo S.J."/>
            <person name="Dannebaum R.O."/>
            <person name="Kuo R.C."/>
            <person name="Labutti K."/>
            <person name="Haridas S."/>
            <person name="Kuo A."/>
            <person name="Salamov A."/>
            <person name="Ahrendt S.R."/>
            <person name="Lipzen A."/>
            <person name="Sullivan W."/>
            <person name="Andreopoulos W.B."/>
            <person name="Clum A."/>
            <person name="Lindquist E."/>
            <person name="Daum C."/>
            <person name="Ramamoorthy G.K."/>
            <person name="Gryganskyi A."/>
            <person name="Culley D."/>
            <person name="Magnuson J.K."/>
            <person name="James T.Y."/>
            <person name="O'Malley M.A."/>
            <person name="Stajich J.E."/>
            <person name="Spatafora J.W."/>
            <person name="Visel A."/>
            <person name="Grigoriev I.V."/>
        </authorList>
    </citation>
    <scope>NUCLEOTIDE SEQUENCE [LARGE SCALE GENOMIC DNA]</scope>
    <source>
        <strain evidence="9 10">CBS 129021</strain>
    </source>
</reference>
<dbReference type="EMBL" id="MCFJ01000002">
    <property type="protein sequence ID" value="ORY70515.1"/>
    <property type="molecule type" value="Genomic_DNA"/>
</dbReference>
<evidence type="ECO:0000256" key="5">
    <source>
        <dbReference type="ARBA" id="ARBA00023136"/>
    </source>
</evidence>
<dbReference type="InterPro" id="IPR036259">
    <property type="entry name" value="MFS_trans_sf"/>
</dbReference>
<organism evidence="9 10">
    <name type="scientific">Pseudomassariella vexata</name>
    <dbReference type="NCBI Taxonomy" id="1141098"/>
    <lineage>
        <taxon>Eukaryota</taxon>
        <taxon>Fungi</taxon>
        <taxon>Dikarya</taxon>
        <taxon>Ascomycota</taxon>
        <taxon>Pezizomycotina</taxon>
        <taxon>Sordariomycetes</taxon>
        <taxon>Xylariomycetidae</taxon>
        <taxon>Amphisphaeriales</taxon>
        <taxon>Pseudomassariaceae</taxon>
        <taxon>Pseudomassariella</taxon>
    </lineage>
</organism>
<dbReference type="RefSeq" id="XP_040720465.1">
    <property type="nucleotide sequence ID" value="XM_040862646.1"/>
</dbReference>
<protein>
    <submittedName>
        <fullName evidence="9">Putative maltose permease</fullName>
    </submittedName>
</protein>
<gene>
    <name evidence="9" type="ORF">BCR38DRAFT_463761</name>
</gene>
<evidence type="ECO:0000259" key="8">
    <source>
        <dbReference type="PROSITE" id="PS50850"/>
    </source>
</evidence>
<dbReference type="GO" id="GO:0016020">
    <property type="term" value="C:membrane"/>
    <property type="evidence" value="ECO:0007669"/>
    <property type="project" value="UniProtKB-SubCell"/>
</dbReference>
<feature type="compositionally biased region" description="Basic and acidic residues" evidence="6">
    <location>
        <begin position="519"/>
        <end position="528"/>
    </location>
</feature>
<name>A0A1Y2EI95_9PEZI</name>
<proteinExistence type="inferred from homology"/>
<keyword evidence="10" id="KW-1185">Reference proteome</keyword>
<evidence type="ECO:0000256" key="6">
    <source>
        <dbReference type="SAM" id="MobiDB-lite"/>
    </source>
</evidence>
<dbReference type="FunFam" id="1.20.1250.20:FF:000078">
    <property type="entry name" value="MFS maltose transporter, putative"/>
    <property type="match status" value="1"/>
</dbReference>
<dbReference type="PANTHER" id="PTHR48022:SF10">
    <property type="entry name" value="MAJOR FACILITATOR SUPERFAMILY (MFS) PROFILE DOMAIN-CONTAINING PROTEIN"/>
    <property type="match status" value="1"/>
</dbReference>
<feature type="transmembrane region" description="Helical" evidence="7">
    <location>
        <begin position="313"/>
        <end position="332"/>
    </location>
</feature>
<dbReference type="Gene3D" id="1.20.1250.20">
    <property type="entry name" value="MFS general substrate transporter like domains"/>
    <property type="match status" value="1"/>
</dbReference>
<feature type="compositionally biased region" description="Basic and acidic residues" evidence="6">
    <location>
        <begin position="498"/>
        <end position="511"/>
    </location>
</feature>
<feature type="transmembrane region" description="Helical" evidence="7">
    <location>
        <begin position="187"/>
        <end position="209"/>
    </location>
</feature>
<feature type="domain" description="Major facilitator superfamily (MFS) profile" evidence="8">
    <location>
        <begin position="20"/>
        <end position="464"/>
    </location>
</feature>
<comment type="caution">
    <text evidence="9">The sequence shown here is derived from an EMBL/GenBank/DDBJ whole genome shotgun (WGS) entry which is preliminary data.</text>
</comment>
<evidence type="ECO:0000256" key="2">
    <source>
        <dbReference type="ARBA" id="ARBA00010992"/>
    </source>
</evidence>